<comment type="caution">
    <text evidence="2">The sequence shown here is derived from an EMBL/GenBank/DDBJ whole genome shotgun (WGS) entry which is preliminary data.</text>
</comment>
<dbReference type="STRING" id="5514.A0A395SUU5"/>
<protein>
    <submittedName>
        <fullName evidence="2">Ubiquinol-cytochrome-c reductase cytochrome c1</fullName>
    </submittedName>
</protein>
<sequence length="336" mass="37496">MGSKSERDEFQSLYAKVNGVSITTTPTQSASLDFRFSPQDIRDTINAPCHTNSQRAEHSHINFQSRKTDSAYNYYQPSPIIFGSGGFSQPCSPSPTNSMPGTPWAWNSGSQDNSSPTTPPSSPPTSPTGFPPSATLHWGPSQQSHNFPSSPTRFFSSKYKRAPQRRADAQGEHVYLDLEAQLLILSKTQTLLEHACFTFAQQHLPHVLDETGWDCPIAGELNVWMHHFAVNGMAHWDVPRDFGIREPISRIMDSAKQIRHNAVHRNKVPVTELAAHLDHAVALCMILVAHEELDEVKAIRDYTNTKIASRIAPRIAQLKAETEEVGKDIMQFLKSR</sequence>
<evidence type="ECO:0000256" key="1">
    <source>
        <dbReference type="SAM" id="MobiDB-lite"/>
    </source>
</evidence>
<evidence type="ECO:0000313" key="2">
    <source>
        <dbReference type="EMBL" id="RGP76223.1"/>
    </source>
</evidence>
<dbReference type="AlphaFoldDB" id="A0A395SUU5"/>
<keyword evidence="3" id="KW-1185">Reference proteome</keyword>
<feature type="region of interest" description="Disordered" evidence="1">
    <location>
        <begin position="85"/>
        <end position="163"/>
    </location>
</feature>
<dbReference type="Proteomes" id="UP000266152">
    <property type="component" value="Unassembled WGS sequence"/>
</dbReference>
<accession>A0A395SUU5</accession>
<reference evidence="2 3" key="1">
    <citation type="journal article" date="2018" name="PLoS Pathog.">
        <title>Evolution of structural diversity of trichothecenes, a family of toxins produced by plant pathogenic and entomopathogenic fungi.</title>
        <authorList>
            <person name="Proctor R.H."/>
            <person name="McCormick S.P."/>
            <person name="Kim H.S."/>
            <person name="Cardoza R.E."/>
            <person name="Stanley A.M."/>
            <person name="Lindo L."/>
            <person name="Kelly A."/>
            <person name="Brown D.W."/>
            <person name="Lee T."/>
            <person name="Vaughan M.M."/>
            <person name="Alexander N.J."/>
            <person name="Busman M."/>
            <person name="Gutierrez S."/>
        </authorList>
    </citation>
    <scope>NUCLEOTIDE SEQUENCE [LARGE SCALE GENOMIC DNA]</scope>
    <source>
        <strain evidence="2 3">NRRL 3299</strain>
    </source>
</reference>
<organism evidence="2 3">
    <name type="scientific">Fusarium sporotrichioides</name>
    <dbReference type="NCBI Taxonomy" id="5514"/>
    <lineage>
        <taxon>Eukaryota</taxon>
        <taxon>Fungi</taxon>
        <taxon>Dikarya</taxon>
        <taxon>Ascomycota</taxon>
        <taxon>Pezizomycotina</taxon>
        <taxon>Sordariomycetes</taxon>
        <taxon>Hypocreomycetidae</taxon>
        <taxon>Hypocreales</taxon>
        <taxon>Nectriaceae</taxon>
        <taxon>Fusarium</taxon>
    </lineage>
</organism>
<feature type="compositionally biased region" description="Pro residues" evidence="1">
    <location>
        <begin position="117"/>
        <end position="130"/>
    </location>
</feature>
<proteinExistence type="predicted"/>
<name>A0A395SUU5_FUSSP</name>
<feature type="compositionally biased region" description="Polar residues" evidence="1">
    <location>
        <begin position="87"/>
        <end position="113"/>
    </location>
</feature>
<evidence type="ECO:0000313" key="3">
    <source>
        <dbReference type="Proteomes" id="UP000266152"/>
    </source>
</evidence>
<feature type="compositionally biased region" description="Polar residues" evidence="1">
    <location>
        <begin position="140"/>
        <end position="155"/>
    </location>
</feature>
<dbReference type="EMBL" id="PXOF01000007">
    <property type="protein sequence ID" value="RGP76223.1"/>
    <property type="molecule type" value="Genomic_DNA"/>
</dbReference>
<gene>
    <name evidence="2" type="ORF">FSPOR_346</name>
</gene>